<feature type="compositionally biased region" description="Basic residues" evidence="4">
    <location>
        <begin position="140"/>
        <end position="150"/>
    </location>
</feature>
<dbReference type="InterPro" id="IPR020471">
    <property type="entry name" value="AKR"/>
</dbReference>
<organism evidence="6 7">
    <name type="scientific">Streptomyces carpinensis</name>
    <dbReference type="NCBI Taxonomy" id="66369"/>
    <lineage>
        <taxon>Bacteria</taxon>
        <taxon>Bacillati</taxon>
        <taxon>Actinomycetota</taxon>
        <taxon>Actinomycetes</taxon>
        <taxon>Kitasatosporales</taxon>
        <taxon>Streptomycetaceae</taxon>
        <taxon>Streptomyces</taxon>
    </lineage>
</organism>
<evidence type="ECO:0000313" key="7">
    <source>
        <dbReference type="Proteomes" id="UP001458415"/>
    </source>
</evidence>
<evidence type="ECO:0000259" key="5">
    <source>
        <dbReference type="Pfam" id="PF00248"/>
    </source>
</evidence>
<feature type="region of interest" description="Disordered" evidence="4">
    <location>
        <begin position="139"/>
        <end position="161"/>
    </location>
</feature>
<comment type="caution">
    <text evidence="6">The sequence shown here is derived from an EMBL/GenBank/DDBJ whole genome shotgun (WGS) entry which is preliminary data.</text>
</comment>
<dbReference type="PROSITE" id="PS00798">
    <property type="entry name" value="ALDOKETO_REDUCTASE_1"/>
    <property type="match status" value="1"/>
</dbReference>
<evidence type="ECO:0000256" key="1">
    <source>
        <dbReference type="ARBA" id="ARBA00007905"/>
    </source>
</evidence>
<dbReference type="SUPFAM" id="SSF51430">
    <property type="entry name" value="NAD(P)-linked oxidoreductase"/>
    <property type="match status" value="1"/>
</dbReference>
<reference evidence="6 7" key="1">
    <citation type="submission" date="2024-06" db="EMBL/GenBank/DDBJ databases">
        <title>The Natural Products Discovery Center: Release of the First 8490 Sequenced Strains for Exploring Actinobacteria Biosynthetic Diversity.</title>
        <authorList>
            <person name="Kalkreuter E."/>
            <person name="Kautsar S.A."/>
            <person name="Yang D."/>
            <person name="Bader C.D."/>
            <person name="Teijaro C.N."/>
            <person name="Fluegel L."/>
            <person name="Davis C.M."/>
            <person name="Simpson J.R."/>
            <person name="Lauterbach L."/>
            <person name="Steele A.D."/>
            <person name="Gui C."/>
            <person name="Meng S."/>
            <person name="Li G."/>
            <person name="Viehrig K."/>
            <person name="Ye F."/>
            <person name="Su P."/>
            <person name="Kiefer A.F."/>
            <person name="Nichols A."/>
            <person name="Cepeda A.J."/>
            <person name="Yan W."/>
            <person name="Fan B."/>
            <person name="Jiang Y."/>
            <person name="Adhikari A."/>
            <person name="Zheng C.-J."/>
            <person name="Schuster L."/>
            <person name="Cowan T.M."/>
            <person name="Smanski M.J."/>
            <person name="Chevrette M.G."/>
            <person name="De Carvalho L.P.S."/>
            <person name="Shen B."/>
        </authorList>
    </citation>
    <scope>NUCLEOTIDE SEQUENCE [LARGE SCALE GENOMIC DNA]</scope>
    <source>
        <strain evidence="6 7">NPDC000634</strain>
    </source>
</reference>
<gene>
    <name evidence="6" type="ORF">ABT317_02640</name>
</gene>
<evidence type="ECO:0000256" key="2">
    <source>
        <dbReference type="ARBA" id="ARBA00022857"/>
    </source>
</evidence>
<name>A0ABV1VVM6_9ACTN</name>
<dbReference type="EMBL" id="JBEPCU010000017">
    <property type="protein sequence ID" value="MER6975965.1"/>
    <property type="molecule type" value="Genomic_DNA"/>
</dbReference>
<comment type="similarity">
    <text evidence="1">Belongs to the aldo/keto reductase family.</text>
</comment>
<dbReference type="PANTHER" id="PTHR43827">
    <property type="entry name" value="2,5-DIKETO-D-GLUCONIC ACID REDUCTASE"/>
    <property type="match status" value="1"/>
</dbReference>
<dbReference type="Gene3D" id="3.20.20.100">
    <property type="entry name" value="NADP-dependent oxidoreductase domain"/>
    <property type="match status" value="1"/>
</dbReference>
<dbReference type="InterPro" id="IPR018170">
    <property type="entry name" value="Aldo/ket_reductase_CS"/>
</dbReference>
<feature type="domain" description="NADP-dependent oxidoreductase" evidence="5">
    <location>
        <begin position="22"/>
        <end position="128"/>
    </location>
</feature>
<evidence type="ECO:0000256" key="4">
    <source>
        <dbReference type="SAM" id="MobiDB-lite"/>
    </source>
</evidence>
<accession>A0ABV1VVM6</accession>
<evidence type="ECO:0000256" key="3">
    <source>
        <dbReference type="ARBA" id="ARBA00023002"/>
    </source>
</evidence>
<evidence type="ECO:0000313" key="6">
    <source>
        <dbReference type="EMBL" id="MER6975965.1"/>
    </source>
</evidence>
<keyword evidence="2" id="KW-0521">NADP</keyword>
<dbReference type="PANTHER" id="PTHR43827:SF3">
    <property type="entry name" value="NADP-DEPENDENT OXIDOREDUCTASE DOMAIN-CONTAINING PROTEIN"/>
    <property type="match status" value="1"/>
</dbReference>
<dbReference type="Proteomes" id="UP001458415">
    <property type="component" value="Unassembled WGS sequence"/>
</dbReference>
<dbReference type="Pfam" id="PF00248">
    <property type="entry name" value="Aldo_ket_red"/>
    <property type="match status" value="1"/>
</dbReference>
<dbReference type="InterPro" id="IPR036812">
    <property type="entry name" value="NAD(P)_OxRdtase_dom_sf"/>
</dbReference>
<proteinExistence type="inferred from homology"/>
<protein>
    <submittedName>
        <fullName evidence="6">Aldo/keto reductase</fullName>
    </submittedName>
</protein>
<dbReference type="PRINTS" id="PR00069">
    <property type="entry name" value="ALDKETRDTASE"/>
</dbReference>
<sequence>MTDAQPTVPSVELRDGTAIPQLGYGTLAVQPDREASDANAELTAGVVAEALRAGYRHLDTAQSYGTERGAGRAIAESGLPREELYVTSKLANPNHAPDEVHRSFDRTLEHLGLEHLDLFLIHWPLPMLYGGDYVSTCHSRPGRRPGRGRRSVTVSSPPTRGCSAGRCHGVAGMRVAEDVPGVLRACRRRLSADRSRRGY</sequence>
<keyword evidence="3" id="KW-0560">Oxidoreductase</keyword>
<keyword evidence="7" id="KW-1185">Reference proteome</keyword>
<dbReference type="InterPro" id="IPR023210">
    <property type="entry name" value="NADP_OxRdtase_dom"/>
</dbReference>